<feature type="region of interest" description="Disordered" evidence="1">
    <location>
        <begin position="133"/>
        <end position="182"/>
    </location>
</feature>
<feature type="compositionally biased region" description="Polar residues" evidence="1">
    <location>
        <begin position="412"/>
        <end position="432"/>
    </location>
</feature>
<dbReference type="KEGG" id="pchm:VFPPC_05160"/>
<dbReference type="RefSeq" id="XP_018145872.1">
    <property type="nucleotide sequence ID" value="XM_018284398.1"/>
</dbReference>
<dbReference type="AlphaFoldDB" id="A0A179FTT9"/>
<feature type="compositionally biased region" description="Pro residues" evidence="1">
    <location>
        <begin position="400"/>
        <end position="411"/>
    </location>
</feature>
<feature type="compositionally biased region" description="Polar residues" evidence="1">
    <location>
        <begin position="165"/>
        <end position="175"/>
    </location>
</feature>
<feature type="compositionally biased region" description="Polar residues" evidence="1">
    <location>
        <begin position="836"/>
        <end position="849"/>
    </location>
</feature>
<feature type="region of interest" description="Disordered" evidence="1">
    <location>
        <begin position="814"/>
        <end position="864"/>
    </location>
</feature>
<dbReference type="SUPFAM" id="SSF50044">
    <property type="entry name" value="SH3-domain"/>
    <property type="match status" value="1"/>
</dbReference>
<dbReference type="InterPro" id="IPR036028">
    <property type="entry name" value="SH3-like_dom_sf"/>
</dbReference>
<organism evidence="2 3">
    <name type="scientific">Pochonia chlamydosporia 170</name>
    <dbReference type="NCBI Taxonomy" id="1380566"/>
    <lineage>
        <taxon>Eukaryota</taxon>
        <taxon>Fungi</taxon>
        <taxon>Dikarya</taxon>
        <taxon>Ascomycota</taxon>
        <taxon>Pezizomycotina</taxon>
        <taxon>Sordariomycetes</taxon>
        <taxon>Hypocreomycetidae</taxon>
        <taxon>Hypocreales</taxon>
        <taxon>Clavicipitaceae</taxon>
        <taxon>Pochonia</taxon>
    </lineage>
</organism>
<name>A0A179FTT9_METCM</name>
<reference evidence="2 3" key="1">
    <citation type="journal article" date="2016" name="PLoS Pathog.">
        <title>Biosynthesis of antibiotic leucinostatins in bio-control fungus Purpureocillium lilacinum and their inhibition on phytophthora revealed by genome mining.</title>
        <authorList>
            <person name="Wang G."/>
            <person name="Liu Z."/>
            <person name="Lin R."/>
            <person name="Li E."/>
            <person name="Mao Z."/>
            <person name="Ling J."/>
            <person name="Yang Y."/>
            <person name="Yin W.B."/>
            <person name="Xie B."/>
        </authorList>
    </citation>
    <scope>NUCLEOTIDE SEQUENCE [LARGE SCALE GENOMIC DNA]</scope>
    <source>
        <strain evidence="2">170</strain>
    </source>
</reference>
<dbReference type="OrthoDB" id="5243589at2759"/>
<feature type="compositionally biased region" description="Pro residues" evidence="1">
    <location>
        <begin position="139"/>
        <end position="155"/>
    </location>
</feature>
<comment type="caution">
    <text evidence="2">The sequence shown here is derived from an EMBL/GenBank/DDBJ whole genome shotgun (WGS) entry which is preliminary data.</text>
</comment>
<dbReference type="EMBL" id="LSBJ02000003">
    <property type="protein sequence ID" value="OAQ69022.1"/>
    <property type="molecule type" value="Genomic_DNA"/>
</dbReference>
<feature type="region of interest" description="Disordered" evidence="1">
    <location>
        <begin position="199"/>
        <end position="438"/>
    </location>
</feature>
<evidence type="ECO:0000256" key="1">
    <source>
        <dbReference type="SAM" id="MobiDB-lite"/>
    </source>
</evidence>
<evidence type="ECO:0000313" key="2">
    <source>
        <dbReference type="EMBL" id="OAQ69022.1"/>
    </source>
</evidence>
<evidence type="ECO:0000313" key="3">
    <source>
        <dbReference type="Proteomes" id="UP000078397"/>
    </source>
</evidence>
<keyword evidence="3" id="KW-1185">Reference proteome</keyword>
<gene>
    <name evidence="2" type="ORF">VFPPC_05160</name>
</gene>
<dbReference type="STRING" id="1380566.A0A179FTT9"/>
<dbReference type="Proteomes" id="UP000078397">
    <property type="component" value="Unassembled WGS sequence"/>
</dbReference>
<accession>A0A179FTT9</accession>
<feature type="compositionally biased region" description="Basic and acidic residues" evidence="1">
    <location>
        <begin position="303"/>
        <end position="313"/>
    </location>
</feature>
<feature type="compositionally biased region" description="Polar residues" evidence="1">
    <location>
        <begin position="314"/>
        <end position="323"/>
    </location>
</feature>
<feature type="compositionally biased region" description="Pro residues" evidence="1">
    <location>
        <begin position="222"/>
        <end position="235"/>
    </location>
</feature>
<sequence length="864" mass="95646">MDEVEELVLRPFREVVEKGKLAVENAADSPDMLKEAQRLVKVGERGMSRIEASCKKLYNDYSSNFVSALKENEELTKVRSQLTNLLWDFEDYIESDTFEAAKFKELQDLDREVAPKVYNILITMKLDAPNPYLSQLSPPSSPHPPAFSPVQPTPQHPFGLGFNRGSGSVSGSQGDARSVAEFPTVEDATAQFRTLMSDRQLSSSHGHRQDSGLAVQTEEIPPEQPMLEPPRPPSLDPWDPQKAPYSDDGRTDNDSPVGRRPTVYRPESPIDPAISPMSPDNRHRQQSISQMSSGGSVTGGSESDSHLHDDYRHSGSSTFSNPANAVGHGTRPRAHTLSPTILEEEPPPRRSSNPGYVPQLQVRPPVPPIPLAHRKPSGPLPTSGVEDMDRQYQIRQQPQGQPPNAPLPAPPSRNNSSTSDAAWSPRSSTPKSQPGLEVAPRIPQAEMDTGLIPVESEGSDARLQASLSQRDCTIGPGSTFYLYKGFCDGAKEVLHGDIGVKKTKKPGFAAATTVARCTGCLFELDFSQIEIDVNKEDKGNFYKSGINYRLRFLQKSHLPAKRVDDVLYACVFCVRAGRTLDECDATVFTTTKALFNHLSHHPRPLPEVPGIAVVEGSDMPAHLRNDYDVHFKNPPEAHPAQLNLSEIAGKATAIAKDHSRRLYGQRLLFDRSPALEICHGARVTGITWPDKYNGEWIFGWHDGLHASTPADVVKLEPPPSEEIRMVGSSLIRAKARWKFAQKDKEKDKSLWLKFDKNEPIINISYPYPEHWCWSGTNAKGKWGIFPKVFLEPSTIQELTTEGADRALTLNNEKNKSSSMLSKFSMRRPSGRPPSIAESTSSHETQNTHGGFSPFRYSRSSRGTE</sequence>
<proteinExistence type="predicted"/>
<protein>
    <submittedName>
        <fullName evidence="2">Ring finger domain-containing protein</fullName>
    </submittedName>
</protein>
<feature type="compositionally biased region" description="Low complexity" evidence="1">
    <location>
        <begin position="286"/>
        <end position="302"/>
    </location>
</feature>
<dbReference type="GeneID" id="28848392"/>